<reference evidence="2" key="1">
    <citation type="submission" date="2007-04" db="EMBL/GenBank/DDBJ databases">
        <authorList>
            <consortium name="The Broad Institute Genome Sequencing Platform"/>
            <person name="Birren B."/>
            <person name="Lander E."/>
            <person name="Galagan J."/>
            <person name="Nusbaum C."/>
            <person name="Devon K."/>
            <person name="Ma L.-J."/>
            <person name="Jaffe D."/>
            <person name="Butler J."/>
            <person name="Alvarez P."/>
            <person name="Gnerre S."/>
            <person name="Grabherr M."/>
            <person name="Kleber M."/>
            <person name="Mauceli E."/>
            <person name="Brockman W."/>
            <person name="MacCallum I.A."/>
            <person name="Young S."/>
            <person name="LaButti K."/>
            <person name="DeCaprio D."/>
            <person name="Crawford M."/>
            <person name="Koehrsen M."/>
            <person name="Engels R."/>
            <person name="Montgomery P."/>
            <person name="Pearson M."/>
            <person name="Howarth C."/>
            <person name="Larson L."/>
            <person name="White J."/>
            <person name="O'Leary S."/>
            <person name="Kodira C."/>
            <person name="Zeng Q."/>
            <person name="Yandava C."/>
            <person name="Alvarado L."/>
            <person name="Kistler C."/>
            <person name="Shim W.-B."/>
            <person name="Kang S."/>
            <person name="Woloshuk C."/>
        </authorList>
    </citation>
    <scope>NUCLEOTIDE SEQUENCE</scope>
    <source>
        <strain evidence="2">4287</strain>
    </source>
</reference>
<feature type="region of interest" description="Disordered" evidence="1">
    <location>
        <begin position="1"/>
        <end position="31"/>
    </location>
</feature>
<evidence type="ECO:0000313" key="2">
    <source>
        <dbReference type="EMBL" id="KNB13805.1"/>
    </source>
</evidence>
<evidence type="ECO:0000256" key="1">
    <source>
        <dbReference type="SAM" id="MobiDB-lite"/>
    </source>
</evidence>
<reference evidence="2" key="2">
    <citation type="journal article" date="2010" name="Nature">
        <title>Comparative genomics reveals mobile pathogenicity chromosomes in Fusarium.</title>
        <authorList>
            <person name="Ma L.J."/>
            <person name="van der Does H.C."/>
            <person name="Borkovich K.A."/>
            <person name="Coleman J.J."/>
            <person name="Daboussi M.J."/>
            <person name="Di Pietro A."/>
            <person name="Dufresne M."/>
            <person name="Freitag M."/>
            <person name="Grabherr M."/>
            <person name="Henrissat B."/>
            <person name="Houterman P.M."/>
            <person name="Kang S."/>
            <person name="Shim W.B."/>
            <person name="Woloshuk C."/>
            <person name="Xie X."/>
            <person name="Xu J.R."/>
            <person name="Antoniw J."/>
            <person name="Baker S.E."/>
            <person name="Bluhm B.H."/>
            <person name="Breakspear A."/>
            <person name="Brown D.W."/>
            <person name="Butchko R.A."/>
            <person name="Chapman S."/>
            <person name="Coulson R."/>
            <person name="Coutinho P.M."/>
            <person name="Danchin E.G."/>
            <person name="Diener A."/>
            <person name="Gale L.R."/>
            <person name="Gardiner D.M."/>
            <person name="Goff S."/>
            <person name="Hammond-Kosack K.E."/>
            <person name="Hilburn K."/>
            <person name="Hua-Van A."/>
            <person name="Jonkers W."/>
            <person name="Kazan K."/>
            <person name="Kodira C.D."/>
            <person name="Koehrsen M."/>
            <person name="Kumar L."/>
            <person name="Lee Y.H."/>
            <person name="Li L."/>
            <person name="Manners J.M."/>
            <person name="Miranda-Saavedra D."/>
            <person name="Mukherjee M."/>
            <person name="Park G."/>
            <person name="Park J."/>
            <person name="Park S.Y."/>
            <person name="Proctor R.H."/>
            <person name="Regev A."/>
            <person name="Ruiz-Roldan M.C."/>
            <person name="Sain D."/>
            <person name="Sakthikumar S."/>
            <person name="Sykes S."/>
            <person name="Schwartz D.C."/>
            <person name="Turgeon B.G."/>
            <person name="Wapinski I."/>
            <person name="Yoder O."/>
            <person name="Young S."/>
            <person name="Zeng Q."/>
            <person name="Zhou S."/>
            <person name="Galagan J."/>
            <person name="Cuomo C.A."/>
            <person name="Kistler H.C."/>
            <person name="Rep M."/>
        </authorList>
    </citation>
    <scope>NUCLEOTIDE SEQUENCE [LARGE SCALE GENOMIC DNA]</scope>
    <source>
        <strain evidence="2">4287</strain>
    </source>
</reference>
<dbReference type="EMBL" id="DS231713">
    <property type="protein sequence ID" value="KNB13805.1"/>
    <property type="molecule type" value="Genomic_DNA"/>
</dbReference>
<sequence>MGEIYSLQGGGYGSSHEVPSPFASSSALPTRTRRSWCMDVESPPQEHITRLNCQIEKPTALSISNKTEEITSLQLQVSQLMDVVHHMQGVQGVQNETIGKLLAQLKRLVGNRGD</sequence>
<accession>A0A0J9VT29</accession>
<proteinExistence type="predicted"/>
<dbReference type="KEGG" id="fox:FOXG_20931"/>
<dbReference type="VEuPathDB" id="FungiDB:FOXG_20931"/>
<gene>
    <name evidence="2" type="ORF">FOXG_20931</name>
</gene>
<name>A0A0J9VT29_FUSO4</name>
<protein>
    <submittedName>
        <fullName evidence="2">Uncharacterized protein</fullName>
    </submittedName>
</protein>
<dbReference type="GeneID" id="28961637"/>
<dbReference type="RefSeq" id="XP_018251850.1">
    <property type="nucleotide sequence ID" value="XM_018401257.1"/>
</dbReference>
<dbReference type="Proteomes" id="UP000009097">
    <property type="component" value="Unassembled WGS sequence"/>
</dbReference>
<evidence type="ECO:0000313" key="3">
    <source>
        <dbReference type="Proteomes" id="UP000009097"/>
    </source>
</evidence>
<dbReference type="AlphaFoldDB" id="A0A0J9VT29"/>
<organism evidence="2 3">
    <name type="scientific">Fusarium oxysporum f. sp. lycopersici (strain 4287 / CBS 123668 / FGSC 9935 / NRRL 34936)</name>
    <name type="common">Fusarium vascular wilt of tomato</name>
    <dbReference type="NCBI Taxonomy" id="426428"/>
    <lineage>
        <taxon>Eukaryota</taxon>
        <taxon>Fungi</taxon>
        <taxon>Dikarya</taxon>
        <taxon>Ascomycota</taxon>
        <taxon>Pezizomycotina</taxon>
        <taxon>Sordariomycetes</taxon>
        <taxon>Hypocreomycetidae</taxon>
        <taxon>Hypocreales</taxon>
        <taxon>Nectriaceae</taxon>
        <taxon>Fusarium</taxon>
        <taxon>Fusarium oxysporum species complex</taxon>
    </lineage>
</organism>